<evidence type="ECO:0000313" key="4">
    <source>
        <dbReference type="Proteomes" id="UP000603352"/>
    </source>
</evidence>
<feature type="transmembrane region" description="Helical" evidence="1">
    <location>
        <begin position="57"/>
        <end position="78"/>
    </location>
</feature>
<evidence type="ECO:0000259" key="2">
    <source>
        <dbReference type="Pfam" id="PF13386"/>
    </source>
</evidence>
<keyword evidence="4" id="KW-1185">Reference proteome</keyword>
<organism evidence="3 4">
    <name type="scientific">Tistrella bauzanensis</name>
    <dbReference type="NCBI Taxonomy" id="657419"/>
    <lineage>
        <taxon>Bacteria</taxon>
        <taxon>Pseudomonadati</taxon>
        <taxon>Pseudomonadota</taxon>
        <taxon>Alphaproteobacteria</taxon>
        <taxon>Geminicoccales</taxon>
        <taxon>Geminicoccaceae</taxon>
        <taxon>Tistrella</taxon>
    </lineage>
</organism>
<sequence length="245" mass="23727">MSTMPTFMGGLLLGLAGSLHCAGICGGIASATLIAADPGGTARARAGALMQIQLGRAATYTLAGGAVGAGSGALAGLLDLAGANQLLRVLAAANLLWVGAALAGIGAGPRLFDGWARAIGRLTSQLTGQYARPLGRGGGGFAMGAIWGLMPCGMVYAALLTALLSGSTAGGALVMAGFALGTMPAVAGSAYGIAALAGHGRRVGHPRRGGLHAGHLRVGLGVAIAAIGAVTLLVPAPLLAEICLF</sequence>
<feature type="transmembrane region" description="Helical" evidence="1">
    <location>
        <begin position="12"/>
        <end position="36"/>
    </location>
</feature>
<evidence type="ECO:0000313" key="3">
    <source>
        <dbReference type="EMBL" id="GGB54514.1"/>
    </source>
</evidence>
<feature type="transmembrane region" description="Helical" evidence="1">
    <location>
        <begin position="218"/>
        <end position="240"/>
    </location>
</feature>
<feature type="transmembrane region" description="Helical" evidence="1">
    <location>
        <begin position="170"/>
        <end position="197"/>
    </location>
</feature>
<feature type="transmembrane region" description="Helical" evidence="1">
    <location>
        <begin position="90"/>
        <end position="112"/>
    </location>
</feature>
<dbReference type="InterPro" id="IPR039447">
    <property type="entry name" value="UreH-like_TM_dom"/>
</dbReference>
<dbReference type="PANTHER" id="PTHR42208">
    <property type="entry name" value="HEAVY METAL TRANSPORTER-RELATED"/>
    <property type="match status" value="1"/>
</dbReference>
<accession>A0ABQ1IWT4</accession>
<keyword evidence="1" id="KW-0812">Transmembrane</keyword>
<reference evidence="4" key="1">
    <citation type="journal article" date="2019" name="Int. J. Syst. Evol. Microbiol.">
        <title>The Global Catalogue of Microorganisms (GCM) 10K type strain sequencing project: providing services to taxonomists for standard genome sequencing and annotation.</title>
        <authorList>
            <consortium name="The Broad Institute Genomics Platform"/>
            <consortium name="The Broad Institute Genome Sequencing Center for Infectious Disease"/>
            <person name="Wu L."/>
            <person name="Ma J."/>
        </authorList>
    </citation>
    <scope>NUCLEOTIDE SEQUENCE [LARGE SCALE GENOMIC DNA]</scope>
    <source>
        <strain evidence="4">CGMCC 1.10188</strain>
    </source>
</reference>
<dbReference type="Pfam" id="PF13386">
    <property type="entry name" value="DsbD_2"/>
    <property type="match status" value="1"/>
</dbReference>
<protein>
    <submittedName>
        <fullName evidence="3">Cytochrome biogenesis protein</fullName>
    </submittedName>
</protein>
<dbReference type="Proteomes" id="UP000603352">
    <property type="component" value="Unassembled WGS sequence"/>
</dbReference>
<feature type="domain" description="Urease accessory protein UreH-like transmembrane" evidence="2">
    <location>
        <begin position="11"/>
        <end position="202"/>
    </location>
</feature>
<dbReference type="PANTHER" id="PTHR42208:SF1">
    <property type="entry name" value="HEAVY METAL TRANSPORTER"/>
    <property type="match status" value="1"/>
</dbReference>
<proteinExistence type="predicted"/>
<dbReference type="EMBL" id="BMDZ01000058">
    <property type="protein sequence ID" value="GGB54514.1"/>
    <property type="molecule type" value="Genomic_DNA"/>
</dbReference>
<evidence type="ECO:0000256" key="1">
    <source>
        <dbReference type="SAM" id="Phobius"/>
    </source>
</evidence>
<dbReference type="RefSeq" id="WP_188581065.1">
    <property type="nucleotide sequence ID" value="NZ_BMDZ01000058.1"/>
</dbReference>
<keyword evidence="1" id="KW-0472">Membrane</keyword>
<keyword evidence="1" id="KW-1133">Transmembrane helix</keyword>
<gene>
    <name evidence="3" type="ORF">GCM10011505_39340</name>
</gene>
<comment type="caution">
    <text evidence="3">The sequence shown here is derived from an EMBL/GenBank/DDBJ whole genome shotgun (WGS) entry which is preliminary data.</text>
</comment>
<name>A0ABQ1IWT4_9PROT</name>
<feature type="transmembrane region" description="Helical" evidence="1">
    <location>
        <begin position="141"/>
        <end position="164"/>
    </location>
</feature>